<sequence length="326" mass="33694">MHNTNHKTGTLLATLLLLCGAGAAQAQAWPSKPIRLVIGFAPGGAADYVARTIADPLGRVLGQTVTVDNRAGAGSSLAADFVAKAPADGYTLLIASPSSISVNPALNPKLSYSAKDLLPVTRVTTSPLVVAVNPGAGINTFQELIATAKAKPGVLNYTTSGNGSAPHLGAAHFSKVAGVDMVHIPYRGGAPAIQAVVAGDAQLTFGTPPSVLPMVQAGRLKALAVTSPNRTPLVPDVPGTIEAGLPGYSLSFWYGFFVPVGTPSEVTKKLFDATQQVMQRPEVKAALAREGTEVAMSKSPEDFAAFLTEDNRFWAKLVKDAGVKSD</sequence>
<dbReference type="SUPFAM" id="SSF53850">
    <property type="entry name" value="Periplasmic binding protein-like II"/>
    <property type="match status" value="1"/>
</dbReference>
<keyword evidence="3" id="KW-0675">Receptor</keyword>
<dbReference type="OrthoDB" id="8678477at2"/>
<keyword evidence="2" id="KW-0732">Signal</keyword>
<proteinExistence type="inferred from homology"/>
<dbReference type="InterPro" id="IPR005064">
    <property type="entry name" value="BUG"/>
</dbReference>
<organism evidence="3 4">
    <name type="scientific">Roseateles toxinivorans</name>
    <dbReference type="NCBI Taxonomy" id="270368"/>
    <lineage>
        <taxon>Bacteria</taxon>
        <taxon>Pseudomonadati</taxon>
        <taxon>Pseudomonadota</taxon>
        <taxon>Betaproteobacteria</taxon>
        <taxon>Burkholderiales</taxon>
        <taxon>Sphaerotilaceae</taxon>
        <taxon>Roseateles</taxon>
    </lineage>
</organism>
<evidence type="ECO:0000256" key="2">
    <source>
        <dbReference type="SAM" id="SignalP"/>
    </source>
</evidence>
<comment type="caution">
    <text evidence="3">The sequence shown here is derived from an EMBL/GenBank/DDBJ whole genome shotgun (WGS) entry which is preliminary data.</text>
</comment>
<dbReference type="Proteomes" id="UP000295361">
    <property type="component" value="Unassembled WGS sequence"/>
</dbReference>
<dbReference type="InterPro" id="IPR042100">
    <property type="entry name" value="Bug_dom1"/>
</dbReference>
<dbReference type="Gene3D" id="3.40.190.150">
    <property type="entry name" value="Bordetella uptake gene, domain 1"/>
    <property type="match status" value="1"/>
</dbReference>
<name>A0A4R6QU82_9BURK</name>
<dbReference type="InParanoid" id="A0A4R6QU82"/>
<dbReference type="PANTHER" id="PTHR42928:SF5">
    <property type="entry name" value="BLR1237 PROTEIN"/>
    <property type="match status" value="1"/>
</dbReference>
<dbReference type="PIRSF" id="PIRSF017082">
    <property type="entry name" value="YflP"/>
    <property type="match status" value="1"/>
</dbReference>
<feature type="chain" id="PRO_5020602536" evidence="2">
    <location>
        <begin position="27"/>
        <end position="326"/>
    </location>
</feature>
<evidence type="ECO:0000313" key="4">
    <source>
        <dbReference type="Proteomes" id="UP000295361"/>
    </source>
</evidence>
<evidence type="ECO:0000313" key="3">
    <source>
        <dbReference type="EMBL" id="TDP74352.1"/>
    </source>
</evidence>
<dbReference type="CDD" id="cd13578">
    <property type="entry name" value="PBP2_Bug27"/>
    <property type="match status" value="1"/>
</dbReference>
<dbReference type="AlphaFoldDB" id="A0A4R6QU82"/>
<feature type="signal peptide" evidence="2">
    <location>
        <begin position="1"/>
        <end position="26"/>
    </location>
</feature>
<comment type="similarity">
    <text evidence="1">Belongs to the UPF0065 (bug) family.</text>
</comment>
<protein>
    <submittedName>
        <fullName evidence="3">Tripartite-type tricarboxylate transporter receptor subunit TctC</fullName>
    </submittedName>
</protein>
<evidence type="ECO:0000256" key="1">
    <source>
        <dbReference type="ARBA" id="ARBA00006987"/>
    </source>
</evidence>
<keyword evidence="4" id="KW-1185">Reference proteome</keyword>
<dbReference type="Pfam" id="PF03401">
    <property type="entry name" value="TctC"/>
    <property type="match status" value="1"/>
</dbReference>
<gene>
    <name evidence="3" type="ORF">DES47_101409</name>
</gene>
<accession>A0A4R6QU82</accession>
<reference evidence="3 4" key="1">
    <citation type="submission" date="2019-03" db="EMBL/GenBank/DDBJ databases">
        <title>Genomic Encyclopedia of Type Strains, Phase IV (KMG-IV): sequencing the most valuable type-strain genomes for metagenomic binning, comparative biology and taxonomic classification.</title>
        <authorList>
            <person name="Goeker M."/>
        </authorList>
    </citation>
    <scope>NUCLEOTIDE SEQUENCE [LARGE SCALE GENOMIC DNA]</scope>
    <source>
        <strain evidence="3 4">DSM 16998</strain>
    </source>
</reference>
<dbReference type="EMBL" id="SNXS01000001">
    <property type="protein sequence ID" value="TDP74352.1"/>
    <property type="molecule type" value="Genomic_DNA"/>
</dbReference>
<dbReference type="PANTHER" id="PTHR42928">
    <property type="entry name" value="TRICARBOXYLATE-BINDING PROTEIN"/>
    <property type="match status" value="1"/>
</dbReference>
<dbReference type="Gene3D" id="3.40.190.10">
    <property type="entry name" value="Periplasmic binding protein-like II"/>
    <property type="match status" value="1"/>
</dbReference>